<dbReference type="Proteomes" id="UP001139054">
    <property type="component" value="Unassembled WGS sequence"/>
</dbReference>
<organism evidence="3 6">
    <name type="scientific">Bradyrhizobium zhengyangense</name>
    <dbReference type="NCBI Taxonomy" id="2911009"/>
    <lineage>
        <taxon>Bacteria</taxon>
        <taxon>Pseudomonadati</taxon>
        <taxon>Pseudomonadota</taxon>
        <taxon>Alphaproteobacteria</taxon>
        <taxon>Hyphomicrobiales</taxon>
        <taxon>Nitrobacteraceae</taxon>
        <taxon>Bradyrhizobium</taxon>
    </lineage>
</organism>
<dbReference type="SUPFAM" id="SSF51735">
    <property type="entry name" value="NAD(P)-binding Rossmann-fold domains"/>
    <property type="match status" value="1"/>
</dbReference>
<gene>
    <name evidence="4" type="ORF">L6637_39330</name>
    <name evidence="3" type="ORF">L6654_38435</name>
</gene>
<name>A0A9X1RJG1_9BRAD</name>
<evidence type="ECO:0000313" key="3">
    <source>
        <dbReference type="EMBL" id="MCG2632487.1"/>
    </source>
</evidence>
<keyword evidence="5" id="KW-1185">Reference proteome</keyword>
<dbReference type="NCBIfam" id="NF005449">
    <property type="entry name" value="PRK07041.1"/>
    <property type="match status" value="1"/>
</dbReference>
<sequence>MSDQLKNARVLVFGGSSGIGLATAVQAVEAGADVTIASRSQTKLDAALAKLGKSTRAVVIDTGDQAAVQRFFTEEAPWDHVIVSAAQTPSGPVRALDLVDAKTAMESKFWGAYRVARAARINDGGSLTFVSGFLSVRPSATSVLQGAINAALDSLARGLALELAPVRVNTVSPGLVETPLWSGMAAEKREAMFTNAAQRLPVRRVGQPQDIANAVMFLATTPFSTGSTVRVDGGGAIA</sequence>
<dbReference type="PRINTS" id="PR00081">
    <property type="entry name" value="GDHRDH"/>
</dbReference>
<proteinExistence type="inferred from homology"/>
<dbReference type="InterPro" id="IPR036291">
    <property type="entry name" value="NAD(P)-bd_dom_sf"/>
</dbReference>
<dbReference type="InterPro" id="IPR002347">
    <property type="entry name" value="SDR_fam"/>
</dbReference>
<reference evidence="3" key="1">
    <citation type="submission" date="2022-01" db="EMBL/GenBank/DDBJ databases">
        <title>Genome sequnece data of strain Bradyrhizobium sp. nov.</title>
        <authorList>
            <person name="Zhang J."/>
        </authorList>
    </citation>
    <scope>NUCLEOTIDE SEQUENCE</scope>
    <source>
        <strain evidence="4">WYCCWR 12774</strain>
        <strain evidence="3">WYCCWR 13023</strain>
    </source>
</reference>
<evidence type="ECO:0000256" key="1">
    <source>
        <dbReference type="ARBA" id="ARBA00006484"/>
    </source>
</evidence>
<dbReference type="PANTHER" id="PTHR43477">
    <property type="entry name" value="DIHYDROANTICAPSIN 7-DEHYDROGENASE"/>
    <property type="match status" value="1"/>
</dbReference>
<dbReference type="EMBL" id="JAKLTY010000042">
    <property type="protein sequence ID" value="MCG2632487.1"/>
    <property type="molecule type" value="Genomic_DNA"/>
</dbReference>
<evidence type="ECO:0000256" key="2">
    <source>
        <dbReference type="ARBA" id="ARBA00023002"/>
    </source>
</evidence>
<comment type="similarity">
    <text evidence="1">Belongs to the short-chain dehydrogenases/reductases (SDR) family.</text>
</comment>
<evidence type="ECO:0000313" key="6">
    <source>
        <dbReference type="Proteomes" id="UP001139054"/>
    </source>
</evidence>
<dbReference type="AlphaFoldDB" id="A0A9X1RJG1"/>
<comment type="caution">
    <text evidence="3">The sequence shown here is derived from an EMBL/GenBank/DDBJ whole genome shotgun (WGS) entry which is preliminary data.</text>
</comment>
<protein>
    <submittedName>
        <fullName evidence="3">SDR family oxidoreductase</fullName>
    </submittedName>
</protein>
<dbReference type="RefSeq" id="WP_237874082.1">
    <property type="nucleotide sequence ID" value="NZ_JAKLTY010000042.1"/>
</dbReference>
<keyword evidence="2" id="KW-0560">Oxidoreductase</keyword>
<dbReference type="GO" id="GO:0016491">
    <property type="term" value="F:oxidoreductase activity"/>
    <property type="evidence" value="ECO:0007669"/>
    <property type="project" value="UniProtKB-KW"/>
</dbReference>
<evidence type="ECO:0000313" key="5">
    <source>
        <dbReference type="Proteomes" id="UP001139012"/>
    </source>
</evidence>
<dbReference type="Proteomes" id="UP001139012">
    <property type="component" value="Unassembled WGS sequence"/>
</dbReference>
<dbReference type="InterPro" id="IPR051122">
    <property type="entry name" value="SDR_DHRS6-like"/>
</dbReference>
<accession>A0A9X1RJG1</accession>
<dbReference type="Gene3D" id="3.40.50.720">
    <property type="entry name" value="NAD(P)-binding Rossmann-like Domain"/>
    <property type="match status" value="1"/>
</dbReference>
<dbReference type="CDD" id="cd05233">
    <property type="entry name" value="SDR_c"/>
    <property type="match status" value="1"/>
</dbReference>
<dbReference type="PANTHER" id="PTHR43477:SF1">
    <property type="entry name" value="DIHYDROANTICAPSIN 7-DEHYDROGENASE"/>
    <property type="match status" value="1"/>
</dbReference>
<dbReference type="Pfam" id="PF13561">
    <property type="entry name" value="adh_short_C2"/>
    <property type="match status" value="1"/>
</dbReference>
<dbReference type="EMBL" id="JAKLUA010000029">
    <property type="protein sequence ID" value="MCG2672974.1"/>
    <property type="molecule type" value="Genomic_DNA"/>
</dbReference>
<evidence type="ECO:0000313" key="4">
    <source>
        <dbReference type="EMBL" id="MCG2672974.1"/>
    </source>
</evidence>